<accession>A0A1F7JLS3</accession>
<organism evidence="2 3">
    <name type="scientific">Candidatus Roizmanbacteria bacterium RIFCSPLOWO2_02_FULL_38_10</name>
    <dbReference type="NCBI Taxonomy" id="1802074"/>
    <lineage>
        <taxon>Bacteria</taxon>
        <taxon>Candidatus Roizmaniibacteriota</taxon>
    </lineage>
</organism>
<name>A0A1F7JLS3_9BACT</name>
<keyword evidence="1" id="KW-0812">Transmembrane</keyword>
<dbReference type="STRING" id="1802074.A3J15_01935"/>
<feature type="transmembrane region" description="Helical" evidence="1">
    <location>
        <begin position="58"/>
        <end position="79"/>
    </location>
</feature>
<reference evidence="2 3" key="1">
    <citation type="journal article" date="2016" name="Nat. Commun.">
        <title>Thousands of microbial genomes shed light on interconnected biogeochemical processes in an aquifer system.</title>
        <authorList>
            <person name="Anantharaman K."/>
            <person name="Brown C.T."/>
            <person name="Hug L.A."/>
            <person name="Sharon I."/>
            <person name="Castelle C.J."/>
            <person name="Probst A.J."/>
            <person name="Thomas B.C."/>
            <person name="Singh A."/>
            <person name="Wilkins M.J."/>
            <person name="Karaoz U."/>
            <person name="Brodie E.L."/>
            <person name="Williams K.H."/>
            <person name="Hubbard S.S."/>
            <person name="Banfield J.F."/>
        </authorList>
    </citation>
    <scope>NUCLEOTIDE SEQUENCE [LARGE SCALE GENOMIC DNA]</scope>
</reference>
<keyword evidence="1" id="KW-0472">Membrane</keyword>
<dbReference type="Proteomes" id="UP000176376">
    <property type="component" value="Unassembled WGS sequence"/>
</dbReference>
<sequence>MTEQKSNTSITFDQILLYIIAIYHMALGIMGIFFKSQAVLIARSFFSFNLDYTSQIKWIINPFAAYVFIFGIFVWVAATNPSKYRLVIWAILGLFVIRVLQRGFFILFADPSLKAIVDPTQNLIHLLIVAAISVWLLKIALQKK</sequence>
<gene>
    <name evidence="2" type="ORF">A3J15_01935</name>
</gene>
<keyword evidence="1" id="KW-1133">Transmembrane helix</keyword>
<proteinExistence type="predicted"/>
<feature type="transmembrane region" description="Helical" evidence="1">
    <location>
        <begin position="15"/>
        <end position="38"/>
    </location>
</feature>
<evidence type="ECO:0000313" key="2">
    <source>
        <dbReference type="EMBL" id="OGK56556.1"/>
    </source>
</evidence>
<protein>
    <submittedName>
        <fullName evidence="2">Uncharacterized protein</fullName>
    </submittedName>
</protein>
<comment type="caution">
    <text evidence="2">The sequence shown here is derived from an EMBL/GenBank/DDBJ whole genome shotgun (WGS) entry which is preliminary data.</text>
</comment>
<feature type="transmembrane region" description="Helical" evidence="1">
    <location>
        <begin position="123"/>
        <end position="141"/>
    </location>
</feature>
<evidence type="ECO:0000313" key="3">
    <source>
        <dbReference type="Proteomes" id="UP000176376"/>
    </source>
</evidence>
<feature type="transmembrane region" description="Helical" evidence="1">
    <location>
        <begin position="86"/>
        <end position="108"/>
    </location>
</feature>
<dbReference type="AlphaFoldDB" id="A0A1F7JLS3"/>
<evidence type="ECO:0000256" key="1">
    <source>
        <dbReference type="SAM" id="Phobius"/>
    </source>
</evidence>
<dbReference type="EMBL" id="MGAY01000032">
    <property type="protein sequence ID" value="OGK56556.1"/>
    <property type="molecule type" value="Genomic_DNA"/>
</dbReference>